<keyword evidence="2" id="KW-1185">Reference proteome</keyword>
<reference evidence="3" key="1">
    <citation type="submission" date="2016-11" db="UniProtKB">
        <authorList>
            <consortium name="WormBaseParasite"/>
        </authorList>
    </citation>
    <scope>IDENTIFICATION</scope>
</reference>
<dbReference type="AlphaFoldDB" id="A0A1I7XVL4"/>
<protein>
    <submittedName>
        <fullName evidence="3">Uncharacterized protein</fullName>
    </submittedName>
</protein>
<proteinExistence type="predicted"/>
<organism evidence="2 3">
    <name type="scientific">Heterorhabditis bacteriophora</name>
    <name type="common">Entomopathogenic nematode worm</name>
    <dbReference type="NCBI Taxonomy" id="37862"/>
    <lineage>
        <taxon>Eukaryota</taxon>
        <taxon>Metazoa</taxon>
        <taxon>Ecdysozoa</taxon>
        <taxon>Nematoda</taxon>
        <taxon>Chromadorea</taxon>
        <taxon>Rhabditida</taxon>
        <taxon>Rhabditina</taxon>
        <taxon>Rhabditomorpha</taxon>
        <taxon>Strongyloidea</taxon>
        <taxon>Heterorhabditidae</taxon>
        <taxon>Heterorhabditis</taxon>
    </lineage>
</organism>
<dbReference type="WBParaSite" id="Hba_21417">
    <property type="protein sequence ID" value="Hba_21417"/>
    <property type="gene ID" value="Hba_21417"/>
</dbReference>
<accession>A0A1I7XVL4</accession>
<evidence type="ECO:0000313" key="2">
    <source>
        <dbReference type="Proteomes" id="UP000095283"/>
    </source>
</evidence>
<evidence type="ECO:0000313" key="3">
    <source>
        <dbReference type="WBParaSite" id="Hba_21417"/>
    </source>
</evidence>
<sequence>MSWPSGSRRRTRWSGHGTDPALSNFDLLVLNNSQSFMVRMTTRVSFFGLQKPFKSHSLRVAGHDQNYLPDMLSLSYRSDEIGNKEDAETEGTSWEQSGTDPVPLIVIPMTYTTRPSHDW</sequence>
<feature type="region of interest" description="Disordered" evidence="1">
    <location>
        <begin position="1"/>
        <end position="21"/>
    </location>
</feature>
<name>A0A1I7XVL4_HETBA</name>
<dbReference type="Proteomes" id="UP000095283">
    <property type="component" value="Unplaced"/>
</dbReference>
<evidence type="ECO:0000256" key="1">
    <source>
        <dbReference type="SAM" id="MobiDB-lite"/>
    </source>
</evidence>